<reference evidence="2 3" key="1">
    <citation type="submission" date="2016-04" db="EMBL/GenBank/DDBJ databases">
        <title>Genome sequence of Clostridium magnum DSM 2767.</title>
        <authorList>
            <person name="Poehlein A."/>
            <person name="Uhlig R."/>
            <person name="Fischer R."/>
            <person name="Bahl H."/>
            <person name="Daniel R."/>
        </authorList>
    </citation>
    <scope>NUCLEOTIDE SEQUENCE [LARGE SCALE GENOMIC DNA]</scope>
    <source>
        <strain evidence="2 3">DSM 2767</strain>
    </source>
</reference>
<dbReference type="AlphaFoldDB" id="A0A162S572"/>
<keyword evidence="3" id="KW-1185">Reference proteome</keyword>
<comment type="caution">
    <text evidence="2">The sequence shown here is derived from an EMBL/GenBank/DDBJ whole genome shotgun (WGS) entry which is preliminary data.</text>
</comment>
<name>A0A162S572_9CLOT</name>
<dbReference type="InterPro" id="IPR011437">
    <property type="entry name" value="DUF1540"/>
</dbReference>
<evidence type="ECO:0000259" key="1">
    <source>
        <dbReference type="Pfam" id="PF07561"/>
    </source>
</evidence>
<dbReference type="EMBL" id="LWAE01000004">
    <property type="protein sequence ID" value="KZL90787.1"/>
    <property type="molecule type" value="Genomic_DNA"/>
</dbReference>
<dbReference type="OrthoDB" id="9792226at2"/>
<dbReference type="PATRIC" id="fig|1121326.3.peg.3742"/>
<sequence>MARINCSVTNCSHNNERICYANVINVGGKSARKDSQTSCGSFLDSTLYSDLTNNVNQQGSDCRAITCNVGTCTYNADNICHADSIQVSGENVNIYTEANCITFRNE</sequence>
<dbReference type="Proteomes" id="UP000076603">
    <property type="component" value="Unassembled WGS sequence"/>
</dbReference>
<evidence type="ECO:0000313" key="2">
    <source>
        <dbReference type="EMBL" id="KZL90787.1"/>
    </source>
</evidence>
<proteinExistence type="predicted"/>
<protein>
    <recommendedName>
        <fullName evidence="1">DUF1540 domain-containing protein</fullName>
    </recommendedName>
</protein>
<evidence type="ECO:0000313" key="3">
    <source>
        <dbReference type="Proteomes" id="UP000076603"/>
    </source>
</evidence>
<dbReference type="RefSeq" id="WP_066625557.1">
    <property type="nucleotide sequence ID" value="NZ_FQXL01000013.1"/>
</dbReference>
<feature type="domain" description="DUF1540" evidence="1">
    <location>
        <begin position="4"/>
        <end position="42"/>
    </location>
</feature>
<organism evidence="2 3">
    <name type="scientific">Clostridium magnum DSM 2767</name>
    <dbReference type="NCBI Taxonomy" id="1121326"/>
    <lineage>
        <taxon>Bacteria</taxon>
        <taxon>Bacillati</taxon>
        <taxon>Bacillota</taxon>
        <taxon>Clostridia</taxon>
        <taxon>Eubacteriales</taxon>
        <taxon>Clostridiaceae</taxon>
        <taxon>Clostridium</taxon>
    </lineage>
</organism>
<accession>A0A162S572</accession>
<gene>
    <name evidence="2" type="ORF">CLMAG_36980</name>
</gene>
<dbReference type="Pfam" id="PF07561">
    <property type="entry name" value="DUF1540"/>
    <property type="match status" value="2"/>
</dbReference>
<feature type="domain" description="DUF1540" evidence="1">
    <location>
        <begin position="65"/>
        <end position="103"/>
    </location>
</feature>
<dbReference type="STRING" id="1121326.CLMAG_36980"/>